<evidence type="ECO:0000313" key="3">
    <source>
        <dbReference type="EMBL" id="MVO89422.1"/>
    </source>
</evidence>
<evidence type="ECO:0000313" key="4">
    <source>
        <dbReference type="Proteomes" id="UP000483802"/>
    </source>
</evidence>
<dbReference type="Proteomes" id="UP000483802">
    <property type="component" value="Unassembled WGS sequence"/>
</dbReference>
<dbReference type="InterPro" id="IPR047736">
    <property type="entry name" value="RdlA/B-like"/>
</dbReference>
<dbReference type="AlphaFoldDB" id="A0A6L6X6J3"/>
<feature type="compositionally biased region" description="Low complexity" evidence="1">
    <location>
        <begin position="24"/>
        <end position="40"/>
    </location>
</feature>
<dbReference type="EMBL" id="WPNZ01000024">
    <property type="protein sequence ID" value="MVO89422.1"/>
    <property type="molecule type" value="Genomic_DNA"/>
</dbReference>
<dbReference type="NCBIfam" id="NF041022">
    <property type="entry name" value="rodlin_AB"/>
    <property type="match status" value="1"/>
</dbReference>
<proteinExistence type="predicted"/>
<keyword evidence="2" id="KW-0732">Signal</keyword>
<sequence length="133" mass="13268">MRTRNPLALGLAAFALVGSAGSAAAIGDDSSTTSSSGNGAEQSFGNSGTQGDKSPQLSLVEGSLNKLCLGIPVDANVGSLVGLVNVAVQDIPILSAEQKQICTENSTQAKEDEPLSHILDDLSVLSGNGTGNG</sequence>
<evidence type="ECO:0000256" key="1">
    <source>
        <dbReference type="SAM" id="MobiDB-lite"/>
    </source>
</evidence>
<feature type="chain" id="PRO_5038744358" evidence="2">
    <location>
        <begin position="25"/>
        <end position="133"/>
    </location>
</feature>
<comment type="caution">
    <text evidence="3">The sequence shown here is derived from an EMBL/GenBank/DDBJ whole genome shotgun (WGS) entry which is preliminary data.</text>
</comment>
<reference evidence="3 4" key="1">
    <citation type="submission" date="2019-11" db="EMBL/GenBank/DDBJ databases">
        <title>Streptomyces typhae sp. nov., a novel endophytic actinomycete isolated from the root of cattail pollen (Typha angustifolia L.).</title>
        <authorList>
            <person name="Peng C."/>
        </authorList>
    </citation>
    <scope>NUCLEOTIDE SEQUENCE [LARGE SCALE GENOMIC DNA]</scope>
    <source>
        <strain evidence="4">p1417</strain>
    </source>
</reference>
<feature type="compositionally biased region" description="Polar residues" evidence="1">
    <location>
        <begin position="41"/>
        <end position="56"/>
    </location>
</feature>
<feature type="region of interest" description="Disordered" evidence="1">
    <location>
        <begin position="24"/>
        <end position="56"/>
    </location>
</feature>
<organism evidence="3 4">
    <name type="scientific">Streptomyces typhae</name>
    <dbReference type="NCBI Taxonomy" id="2681492"/>
    <lineage>
        <taxon>Bacteria</taxon>
        <taxon>Bacillati</taxon>
        <taxon>Actinomycetota</taxon>
        <taxon>Actinomycetes</taxon>
        <taxon>Kitasatosporales</taxon>
        <taxon>Streptomycetaceae</taxon>
        <taxon>Streptomyces</taxon>
    </lineage>
</organism>
<keyword evidence="4" id="KW-1185">Reference proteome</keyword>
<dbReference type="Pfam" id="PF25848">
    <property type="entry name" value="Rodlin"/>
    <property type="match status" value="1"/>
</dbReference>
<name>A0A6L6X6J3_9ACTN</name>
<gene>
    <name evidence="3" type="ORF">GPA10_32890</name>
</gene>
<accession>A0A6L6X6J3</accession>
<protein>
    <submittedName>
        <fullName evidence="3">RdlA protein</fullName>
    </submittedName>
</protein>
<feature type="signal peptide" evidence="2">
    <location>
        <begin position="1"/>
        <end position="24"/>
    </location>
</feature>
<dbReference type="RefSeq" id="WP_157168669.1">
    <property type="nucleotide sequence ID" value="NZ_WPNZ01000024.1"/>
</dbReference>
<evidence type="ECO:0000256" key="2">
    <source>
        <dbReference type="SAM" id="SignalP"/>
    </source>
</evidence>